<proteinExistence type="predicted"/>
<sequence>MEQINPQLKKFIVDYCDRYKVTRVDPDTITPHTSIDLDLDIFDIEIDLFLAEFAQHFNIDDSKFSWYKYGYPTGSARVRMLKLLFNYQRPWVKRVAVRCYKPKFRVSHLQDALNTGKLI</sequence>
<name>A0A934UM29_9SPHI</name>
<gene>
    <name evidence="1" type="ORF">I5M19_04720</name>
</gene>
<comment type="caution">
    <text evidence="1">The sequence shown here is derived from an EMBL/GenBank/DDBJ whole genome shotgun (WGS) entry which is preliminary data.</text>
</comment>
<accession>A0A934UM29</accession>
<dbReference type="RefSeq" id="WP_200064615.1">
    <property type="nucleotide sequence ID" value="NZ_JAEHFW010000001.1"/>
</dbReference>
<dbReference type="EMBL" id="JAEHFW010000001">
    <property type="protein sequence ID" value="MBK0378595.1"/>
    <property type="molecule type" value="Genomic_DNA"/>
</dbReference>
<reference evidence="1" key="1">
    <citation type="submission" date="2020-12" db="EMBL/GenBank/DDBJ databases">
        <title>Bacterial novel species Mucilaginibacter sp. SD-g isolated from soil.</title>
        <authorList>
            <person name="Jung H.-Y."/>
        </authorList>
    </citation>
    <scope>NUCLEOTIDE SEQUENCE</scope>
    <source>
        <strain evidence="1">SD-g</strain>
    </source>
</reference>
<protein>
    <submittedName>
        <fullName evidence="1">DUF1493 family protein</fullName>
    </submittedName>
</protein>
<dbReference type="Pfam" id="PF07377">
    <property type="entry name" value="DUF1493"/>
    <property type="match status" value="1"/>
</dbReference>
<keyword evidence="2" id="KW-1185">Reference proteome</keyword>
<dbReference type="AlphaFoldDB" id="A0A934UM29"/>
<dbReference type="InterPro" id="IPR010862">
    <property type="entry name" value="DUF1493"/>
</dbReference>
<evidence type="ECO:0000313" key="1">
    <source>
        <dbReference type="EMBL" id="MBK0378595.1"/>
    </source>
</evidence>
<evidence type="ECO:0000313" key="2">
    <source>
        <dbReference type="Proteomes" id="UP000613193"/>
    </source>
</evidence>
<dbReference type="Proteomes" id="UP000613193">
    <property type="component" value="Unassembled WGS sequence"/>
</dbReference>
<organism evidence="1 2">
    <name type="scientific">Mucilaginibacter segetis</name>
    <dbReference type="NCBI Taxonomy" id="2793071"/>
    <lineage>
        <taxon>Bacteria</taxon>
        <taxon>Pseudomonadati</taxon>
        <taxon>Bacteroidota</taxon>
        <taxon>Sphingobacteriia</taxon>
        <taxon>Sphingobacteriales</taxon>
        <taxon>Sphingobacteriaceae</taxon>
        <taxon>Mucilaginibacter</taxon>
    </lineage>
</organism>